<feature type="chain" id="PRO_5043819617" description="Saposin B-type domain-containing protein" evidence="1">
    <location>
        <begin position="16"/>
        <end position="122"/>
    </location>
</feature>
<proteinExistence type="predicted"/>
<evidence type="ECO:0008006" key="4">
    <source>
        <dbReference type="Google" id="ProtNLM"/>
    </source>
</evidence>
<name>A0AAV2T1E6_CALDB</name>
<evidence type="ECO:0000313" key="2">
    <source>
        <dbReference type="EMBL" id="CAL5130596.1"/>
    </source>
</evidence>
<gene>
    <name evidence="2" type="ORF">CDAUBV1_LOCUS2773</name>
</gene>
<keyword evidence="1" id="KW-0732">Signal</keyword>
<organism evidence="2 3">
    <name type="scientific">Calicophoron daubneyi</name>
    <name type="common">Rumen fluke</name>
    <name type="synonym">Paramphistomum daubneyi</name>
    <dbReference type="NCBI Taxonomy" id="300641"/>
    <lineage>
        <taxon>Eukaryota</taxon>
        <taxon>Metazoa</taxon>
        <taxon>Spiralia</taxon>
        <taxon>Lophotrochozoa</taxon>
        <taxon>Platyhelminthes</taxon>
        <taxon>Trematoda</taxon>
        <taxon>Digenea</taxon>
        <taxon>Plagiorchiida</taxon>
        <taxon>Pronocephalata</taxon>
        <taxon>Paramphistomoidea</taxon>
        <taxon>Paramphistomidae</taxon>
        <taxon>Calicophoron</taxon>
    </lineage>
</organism>
<accession>A0AAV2T1E6</accession>
<feature type="signal peptide" evidence="1">
    <location>
        <begin position="1"/>
        <end position="15"/>
    </location>
</feature>
<dbReference type="AlphaFoldDB" id="A0AAV2T1E6"/>
<protein>
    <recommendedName>
        <fullName evidence="4">Saposin B-type domain-containing protein</fullName>
    </recommendedName>
</protein>
<sequence>MFLLPIWIMTEALLAILPDERNNSPQCSFCKEALSELNSALGMGYPDMVLRKTIVAKCTNATIPTPLCVADLTGALKYMKESRGRSDPRKLCYVSVPFGFDYFAHVHYFVIFCHPLYRRLNN</sequence>
<dbReference type="Proteomes" id="UP001497525">
    <property type="component" value="Unassembled WGS sequence"/>
</dbReference>
<dbReference type="EMBL" id="CAXLJL010000068">
    <property type="protein sequence ID" value="CAL5130596.1"/>
    <property type="molecule type" value="Genomic_DNA"/>
</dbReference>
<reference evidence="2" key="1">
    <citation type="submission" date="2024-06" db="EMBL/GenBank/DDBJ databases">
        <authorList>
            <person name="Liu X."/>
            <person name="Lenzi L."/>
            <person name="Haldenby T S."/>
            <person name="Uol C."/>
        </authorList>
    </citation>
    <scope>NUCLEOTIDE SEQUENCE</scope>
</reference>
<evidence type="ECO:0000313" key="3">
    <source>
        <dbReference type="Proteomes" id="UP001497525"/>
    </source>
</evidence>
<comment type="caution">
    <text evidence="2">The sequence shown here is derived from an EMBL/GenBank/DDBJ whole genome shotgun (WGS) entry which is preliminary data.</text>
</comment>
<evidence type="ECO:0000256" key="1">
    <source>
        <dbReference type="SAM" id="SignalP"/>
    </source>
</evidence>